<protein>
    <recommendedName>
        <fullName evidence="7">Peptidase S8/S53 domain-containing protein</fullName>
    </recommendedName>
</protein>
<keyword evidence="6" id="KW-0732">Signal</keyword>
<dbReference type="InterPro" id="IPR034193">
    <property type="entry name" value="PCSK9_ProteinaseK-like"/>
</dbReference>
<dbReference type="GO" id="GO:0005615">
    <property type="term" value="C:extracellular space"/>
    <property type="evidence" value="ECO:0007669"/>
    <property type="project" value="TreeGrafter"/>
</dbReference>
<feature type="signal peptide" evidence="6">
    <location>
        <begin position="1"/>
        <end position="18"/>
    </location>
</feature>
<keyword evidence="4 5" id="KW-0720">Serine protease</keyword>
<evidence type="ECO:0000256" key="4">
    <source>
        <dbReference type="ARBA" id="ARBA00022825"/>
    </source>
</evidence>
<comment type="caution">
    <text evidence="8">The sequence shown here is derived from an EMBL/GenBank/DDBJ whole genome shotgun (WGS) entry which is preliminary data.</text>
</comment>
<keyword evidence="2 5" id="KW-0645">Protease</keyword>
<dbReference type="GO" id="GO:0004252">
    <property type="term" value="F:serine-type endopeptidase activity"/>
    <property type="evidence" value="ECO:0007669"/>
    <property type="project" value="UniProtKB-UniRule"/>
</dbReference>
<feature type="chain" id="PRO_5034741737" description="Peptidase S8/S53 domain-containing protein" evidence="6">
    <location>
        <begin position="19"/>
        <end position="391"/>
    </location>
</feature>
<dbReference type="InterPro" id="IPR000209">
    <property type="entry name" value="Peptidase_S8/S53_dom"/>
</dbReference>
<evidence type="ECO:0000256" key="2">
    <source>
        <dbReference type="ARBA" id="ARBA00022670"/>
    </source>
</evidence>
<dbReference type="PRINTS" id="PR00723">
    <property type="entry name" value="SUBTILISIN"/>
</dbReference>
<dbReference type="PANTHER" id="PTHR43806">
    <property type="entry name" value="PEPTIDASE S8"/>
    <property type="match status" value="1"/>
</dbReference>
<evidence type="ECO:0000256" key="3">
    <source>
        <dbReference type="ARBA" id="ARBA00022801"/>
    </source>
</evidence>
<feature type="active site" description="Charge relay system" evidence="5">
    <location>
        <position position="179"/>
    </location>
</feature>
<dbReference type="AlphaFoldDB" id="A0A8H3AJ22"/>
<name>A0A8H3AJ22_9AGAM</name>
<dbReference type="InterPro" id="IPR036852">
    <property type="entry name" value="Peptidase_S8/S53_dom_sf"/>
</dbReference>
<dbReference type="Gene3D" id="3.40.50.200">
    <property type="entry name" value="Peptidase S8/S53 domain"/>
    <property type="match status" value="1"/>
</dbReference>
<evidence type="ECO:0000259" key="7">
    <source>
        <dbReference type="Pfam" id="PF00082"/>
    </source>
</evidence>
<evidence type="ECO:0000313" key="8">
    <source>
        <dbReference type="EMBL" id="CAE6421022.1"/>
    </source>
</evidence>
<dbReference type="Pfam" id="PF00082">
    <property type="entry name" value="Peptidase_S8"/>
    <property type="match status" value="1"/>
</dbReference>
<dbReference type="SUPFAM" id="SSF52743">
    <property type="entry name" value="Subtilisin-like"/>
    <property type="match status" value="1"/>
</dbReference>
<dbReference type="InterPro" id="IPR050131">
    <property type="entry name" value="Peptidase_S8_subtilisin-like"/>
</dbReference>
<gene>
    <name evidence="8" type="ORF">RDB_LOCUS23138</name>
</gene>
<organism evidence="8 9">
    <name type="scientific">Rhizoctonia solani</name>
    <dbReference type="NCBI Taxonomy" id="456999"/>
    <lineage>
        <taxon>Eukaryota</taxon>
        <taxon>Fungi</taxon>
        <taxon>Dikarya</taxon>
        <taxon>Basidiomycota</taxon>
        <taxon>Agaricomycotina</taxon>
        <taxon>Agaricomycetes</taxon>
        <taxon>Cantharellales</taxon>
        <taxon>Ceratobasidiaceae</taxon>
        <taxon>Rhizoctonia</taxon>
    </lineage>
</organism>
<keyword evidence="3 5" id="KW-0378">Hydrolase</keyword>
<evidence type="ECO:0000256" key="5">
    <source>
        <dbReference type="PROSITE-ProRule" id="PRU01240"/>
    </source>
</evidence>
<dbReference type="EMBL" id="CAJMWX010000591">
    <property type="protein sequence ID" value="CAE6421022.1"/>
    <property type="molecule type" value="Genomic_DNA"/>
</dbReference>
<comment type="similarity">
    <text evidence="1 5">Belongs to the peptidase S8 family.</text>
</comment>
<dbReference type="PANTHER" id="PTHR43806:SF11">
    <property type="entry name" value="CEREVISIN-RELATED"/>
    <property type="match status" value="1"/>
</dbReference>
<evidence type="ECO:0000256" key="6">
    <source>
        <dbReference type="SAM" id="SignalP"/>
    </source>
</evidence>
<dbReference type="CDD" id="cd04077">
    <property type="entry name" value="Peptidases_S8_PCSK9_ProteinaseK_like"/>
    <property type="match status" value="1"/>
</dbReference>
<dbReference type="GO" id="GO:0006508">
    <property type="term" value="P:proteolysis"/>
    <property type="evidence" value="ECO:0007669"/>
    <property type="project" value="UniProtKB-KW"/>
</dbReference>
<reference evidence="8" key="1">
    <citation type="submission" date="2021-01" db="EMBL/GenBank/DDBJ databases">
        <authorList>
            <person name="Kaushik A."/>
        </authorList>
    </citation>
    <scope>NUCLEOTIDE SEQUENCE</scope>
    <source>
        <strain evidence="8">AG4-R118</strain>
    </source>
</reference>
<feature type="active site" description="Charge relay system" evidence="5">
    <location>
        <position position="340"/>
    </location>
</feature>
<dbReference type="PROSITE" id="PS51892">
    <property type="entry name" value="SUBTILASE"/>
    <property type="match status" value="1"/>
</dbReference>
<feature type="domain" description="Peptidase S8/S53" evidence="7">
    <location>
        <begin position="139"/>
        <end position="374"/>
    </location>
</feature>
<dbReference type="Proteomes" id="UP000663888">
    <property type="component" value="Unassembled WGS sequence"/>
</dbReference>
<accession>A0A8H3AJ22</accession>
<sequence>MRLAFIASALALAIPVLSLPNIPLSPVNQCKGPVNPGSYIIKLKEGVLKDTFILQLLKKLGLPDSCITHDYFSLIPAIAANLKPEHVPLVQLIPGVESISPDVVLSLKEPQGNDIPYTSSGVVRRRNASTRRTDGSSDGQGVTIYGIDSGINWNHRCFGGRASFAANFVNNNDTDEFGHGTHTAGIAACEEYGGAKGAKIKALKVLDEKGSGPISAFIAAIQWAVKDCKAGDQSCIVNMSIGSFDPTCDSTDLDDAVRYAIGQGLHFTVAAGNTATDVNLSSITPARVKEANTIGAVDSQNQRYALSNYGPLVDIWAPGVDIKSAWIGGPEAEHTMSGTSMSAPYVASILAKTISKYGSKSPAALSDDLKNHAKPAVIGALFSTNKLATAW</sequence>
<evidence type="ECO:0000256" key="1">
    <source>
        <dbReference type="ARBA" id="ARBA00011073"/>
    </source>
</evidence>
<dbReference type="InterPro" id="IPR015500">
    <property type="entry name" value="Peptidase_S8_subtilisin-rel"/>
</dbReference>
<feature type="active site" description="Charge relay system" evidence="5">
    <location>
        <position position="148"/>
    </location>
</feature>
<evidence type="ECO:0000313" key="9">
    <source>
        <dbReference type="Proteomes" id="UP000663888"/>
    </source>
</evidence>
<proteinExistence type="inferred from homology"/>